<keyword evidence="1 2" id="KW-0597">Phosphoprotein</keyword>
<sequence length="126" mass="13599">MSHVLVIDDDADVRWVISRAVQSDGHTVTEAADGQEGLRRFAEVPADLVITDILMPEREGIETIIELRRQRPDLPILAISGGSATTGREGLLESADLLGATRVLPKPFALEQLRAVVHGLLGGERA</sequence>
<accession>A0A6J4JZB0</accession>
<dbReference type="EMBL" id="CADCTU010000037">
    <property type="protein sequence ID" value="CAA9291664.1"/>
    <property type="molecule type" value="Genomic_DNA"/>
</dbReference>
<dbReference type="InterPro" id="IPR050595">
    <property type="entry name" value="Bact_response_regulator"/>
</dbReference>
<proteinExistence type="predicted"/>
<evidence type="ECO:0000259" key="3">
    <source>
        <dbReference type="PROSITE" id="PS50110"/>
    </source>
</evidence>
<dbReference type="AlphaFoldDB" id="A0A6J4JZB0"/>
<dbReference type="PROSITE" id="PS50110">
    <property type="entry name" value="RESPONSE_REGULATORY"/>
    <property type="match status" value="1"/>
</dbReference>
<feature type="modified residue" description="4-aspartylphosphate" evidence="2">
    <location>
        <position position="52"/>
    </location>
</feature>
<dbReference type="Pfam" id="PF00072">
    <property type="entry name" value="Response_reg"/>
    <property type="match status" value="1"/>
</dbReference>
<dbReference type="GO" id="GO:0000160">
    <property type="term" value="P:phosphorelay signal transduction system"/>
    <property type="evidence" value="ECO:0007669"/>
    <property type="project" value="InterPro"/>
</dbReference>
<dbReference type="SMART" id="SM00448">
    <property type="entry name" value="REC"/>
    <property type="match status" value="1"/>
</dbReference>
<evidence type="ECO:0000313" key="4">
    <source>
        <dbReference type="EMBL" id="CAA9291664.1"/>
    </source>
</evidence>
<dbReference type="Gene3D" id="3.40.50.2300">
    <property type="match status" value="1"/>
</dbReference>
<dbReference type="SUPFAM" id="SSF52172">
    <property type="entry name" value="CheY-like"/>
    <property type="match status" value="1"/>
</dbReference>
<dbReference type="PANTHER" id="PTHR44591">
    <property type="entry name" value="STRESS RESPONSE REGULATOR PROTEIN 1"/>
    <property type="match status" value="1"/>
</dbReference>
<evidence type="ECO:0000256" key="1">
    <source>
        <dbReference type="ARBA" id="ARBA00022553"/>
    </source>
</evidence>
<dbReference type="InterPro" id="IPR011006">
    <property type="entry name" value="CheY-like_superfamily"/>
</dbReference>
<dbReference type="InterPro" id="IPR001789">
    <property type="entry name" value="Sig_transdc_resp-reg_receiver"/>
</dbReference>
<gene>
    <name evidence="4" type="ORF">AVDCRST_MAG11-155</name>
</gene>
<evidence type="ECO:0000256" key="2">
    <source>
        <dbReference type="PROSITE-ProRule" id="PRU00169"/>
    </source>
</evidence>
<dbReference type="PANTHER" id="PTHR44591:SF23">
    <property type="entry name" value="CHEY SUBFAMILY"/>
    <property type="match status" value="1"/>
</dbReference>
<protein>
    <recommendedName>
        <fullName evidence="3">Response regulatory domain-containing protein</fullName>
    </recommendedName>
</protein>
<feature type="domain" description="Response regulatory" evidence="3">
    <location>
        <begin position="3"/>
        <end position="121"/>
    </location>
</feature>
<organism evidence="4">
    <name type="scientific">uncultured Gemmatimonadaceae bacterium</name>
    <dbReference type="NCBI Taxonomy" id="246130"/>
    <lineage>
        <taxon>Bacteria</taxon>
        <taxon>Pseudomonadati</taxon>
        <taxon>Gemmatimonadota</taxon>
        <taxon>Gemmatimonadia</taxon>
        <taxon>Gemmatimonadales</taxon>
        <taxon>Gemmatimonadaceae</taxon>
        <taxon>environmental samples</taxon>
    </lineage>
</organism>
<name>A0A6J4JZB0_9BACT</name>
<reference evidence="4" key="1">
    <citation type="submission" date="2020-02" db="EMBL/GenBank/DDBJ databases">
        <authorList>
            <person name="Meier V. D."/>
        </authorList>
    </citation>
    <scope>NUCLEOTIDE SEQUENCE</scope>
    <source>
        <strain evidence="4">AVDCRST_MAG11</strain>
    </source>
</reference>